<protein>
    <submittedName>
        <fullName evidence="5">AraC-like DNA-binding protein</fullName>
    </submittedName>
</protein>
<dbReference type="OrthoDB" id="9793451at2"/>
<feature type="domain" description="HTH araC/xylS-type" evidence="4">
    <location>
        <begin position="193"/>
        <end position="291"/>
    </location>
</feature>
<dbReference type="SMART" id="SM00342">
    <property type="entry name" value="HTH_ARAC"/>
    <property type="match status" value="1"/>
</dbReference>
<dbReference type="Pfam" id="PF12833">
    <property type="entry name" value="HTH_18"/>
    <property type="match status" value="1"/>
</dbReference>
<dbReference type="PANTHER" id="PTHR43280:SF32">
    <property type="entry name" value="TRANSCRIPTIONAL REGULATORY PROTEIN"/>
    <property type="match status" value="1"/>
</dbReference>
<keyword evidence="2 5" id="KW-0238">DNA-binding</keyword>
<dbReference type="InterPro" id="IPR020449">
    <property type="entry name" value="Tscrpt_reg_AraC-type_HTH"/>
</dbReference>
<evidence type="ECO:0000256" key="2">
    <source>
        <dbReference type="ARBA" id="ARBA00023125"/>
    </source>
</evidence>
<evidence type="ECO:0000256" key="3">
    <source>
        <dbReference type="ARBA" id="ARBA00023163"/>
    </source>
</evidence>
<dbReference type="Proteomes" id="UP000228535">
    <property type="component" value="Unassembled WGS sequence"/>
</dbReference>
<keyword evidence="3" id="KW-0804">Transcription</keyword>
<dbReference type="InterPro" id="IPR037923">
    <property type="entry name" value="HTH-like"/>
</dbReference>
<name>A0A2M9B507_9BACT</name>
<evidence type="ECO:0000259" key="4">
    <source>
        <dbReference type="PROSITE" id="PS01124"/>
    </source>
</evidence>
<dbReference type="SUPFAM" id="SSF51215">
    <property type="entry name" value="Regulatory protein AraC"/>
    <property type="match status" value="1"/>
</dbReference>
<reference evidence="5 6" key="1">
    <citation type="submission" date="2017-11" db="EMBL/GenBank/DDBJ databases">
        <title>Genomic Encyclopedia of Archaeal and Bacterial Type Strains, Phase II (KMG-II): From Individual Species to Whole Genera.</title>
        <authorList>
            <person name="Goeker M."/>
        </authorList>
    </citation>
    <scope>NUCLEOTIDE SEQUENCE [LARGE SCALE GENOMIC DNA]</scope>
    <source>
        <strain evidence="5 6">DSM 11115</strain>
    </source>
</reference>
<dbReference type="GO" id="GO:0043565">
    <property type="term" value="F:sequence-specific DNA binding"/>
    <property type="evidence" value="ECO:0007669"/>
    <property type="project" value="InterPro"/>
</dbReference>
<dbReference type="Gene3D" id="1.10.10.60">
    <property type="entry name" value="Homeodomain-like"/>
    <property type="match status" value="1"/>
</dbReference>
<organism evidence="5 6">
    <name type="scientific">Hymenobacter chitinivorans DSM 11115</name>
    <dbReference type="NCBI Taxonomy" id="1121954"/>
    <lineage>
        <taxon>Bacteria</taxon>
        <taxon>Pseudomonadati</taxon>
        <taxon>Bacteroidota</taxon>
        <taxon>Cytophagia</taxon>
        <taxon>Cytophagales</taxon>
        <taxon>Hymenobacteraceae</taxon>
        <taxon>Hymenobacter</taxon>
    </lineage>
</organism>
<dbReference type="EMBL" id="PGFA01000003">
    <property type="protein sequence ID" value="PJJ53030.1"/>
    <property type="molecule type" value="Genomic_DNA"/>
</dbReference>
<evidence type="ECO:0000313" key="6">
    <source>
        <dbReference type="Proteomes" id="UP000228535"/>
    </source>
</evidence>
<dbReference type="PANTHER" id="PTHR43280">
    <property type="entry name" value="ARAC-FAMILY TRANSCRIPTIONAL REGULATOR"/>
    <property type="match status" value="1"/>
</dbReference>
<accession>A0A2M9B507</accession>
<sequence>MSTLLLDQPVPVYPLTPQQTPGSGLLQLARAQGQQPAFRQNMLRPHRKDYYHLVFVQRGGSRHWVDMTPYVLKENALYFSAPGQLQLKEKLLPLWGFSLAFTREFLALQPNAALAQLPLLRNPQNGHELLLAPADVAFVEDLFTKLEAEYQQPGEWQQPMLTAHLTVLLTYLSRLYTAQFPGDEPSADQLLLQRYRARIEECFRERHEVSAYAALLHISAGHLSEVVKAQSGKPAIAHIQERLVLEARRLLFHTPQSVKEIAFDLGFADASYFSRFFKRETGLTPAEYRASSREMYP</sequence>
<dbReference type="AlphaFoldDB" id="A0A2M9B507"/>
<dbReference type="PROSITE" id="PS01124">
    <property type="entry name" value="HTH_ARAC_FAMILY_2"/>
    <property type="match status" value="1"/>
</dbReference>
<dbReference type="InterPro" id="IPR009057">
    <property type="entry name" value="Homeodomain-like_sf"/>
</dbReference>
<evidence type="ECO:0000313" key="5">
    <source>
        <dbReference type="EMBL" id="PJJ53030.1"/>
    </source>
</evidence>
<keyword evidence="6" id="KW-1185">Reference proteome</keyword>
<dbReference type="RefSeq" id="WP_100337939.1">
    <property type="nucleotide sequence ID" value="NZ_PGFA01000003.1"/>
</dbReference>
<dbReference type="GO" id="GO:0003700">
    <property type="term" value="F:DNA-binding transcription factor activity"/>
    <property type="evidence" value="ECO:0007669"/>
    <property type="project" value="InterPro"/>
</dbReference>
<evidence type="ECO:0000256" key="1">
    <source>
        <dbReference type="ARBA" id="ARBA00023015"/>
    </source>
</evidence>
<dbReference type="SUPFAM" id="SSF46689">
    <property type="entry name" value="Homeodomain-like"/>
    <property type="match status" value="1"/>
</dbReference>
<gene>
    <name evidence="5" type="ORF">CLV45_3688</name>
</gene>
<proteinExistence type="predicted"/>
<keyword evidence="1" id="KW-0805">Transcription regulation</keyword>
<dbReference type="PRINTS" id="PR00032">
    <property type="entry name" value="HTHARAC"/>
</dbReference>
<dbReference type="InterPro" id="IPR018060">
    <property type="entry name" value="HTH_AraC"/>
</dbReference>
<comment type="caution">
    <text evidence="5">The sequence shown here is derived from an EMBL/GenBank/DDBJ whole genome shotgun (WGS) entry which is preliminary data.</text>
</comment>